<dbReference type="PANTHER" id="PTHR43570">
    <property type="entry name" value="ALDEHYDE DEHYDROGENASE"/>
    <property type="match status" value="1"/>
</dbReference>
<dbReference type="FunFam" id="3.40.309.10:FF:000003">
    <property type="entry name" value="Aldehyde dehydrogenase"/>
    <property type="match status" value="1"/>
</dbReference>
<comment type="caution">
    <text evidence="6">The sequence shown here is derived from an EMBL/GenBank/DDBJ whole genome shotgun (WGS) entry which is preliminary data.</text>
</comment>
<dbReference type="InterPro" id="IPR015590">
    <property type="entry name" value="Aldehyde_DH_dom"/>
</dbReference>
<evidence type="ECO:0000256" key="1">
    <source>
        <dbReference type="ARBA" id="ARBA00009986"/>
    </source>
</evidence>
<dbReference type="InterPro" id="IPR016163">
    <property type="entry name" value="Ald_DH_C"/>
</dbReference>
<evidence type="ECO:0000256" key="4">
    <source>
        <dbReference type="RuleBase" id="RU003345"/>
    </source>
</evidence>
<dbReference type="Pfam" id="PF00171">
    <property type="entry name" value="Aldedh"/>
    <property type="match status" value="1"/>
</dbReference>
<comment type="similarity">
    <text evidence="1 4">Belongs to the aldehyde dehydrogenase family.</text>
</comment>
<dbReference type="InterPro" id="IPR029510">
    <property type="entry name" value="Ald_DH_CS_GLU"/>
</dbReference>
<dbReference type="AlphaFoldDB" id="A0A9D1K2J6"/>
<proteinExistence type="inferred from homology"/>
<dbReference type="Proteomes" id="UP000824139">
    <property type="component" value="Unassembled WGS sequence"/>
</dbReference>
<dbReference type="InterPro" id="IPR016162">
    <property type="entry name" value="Ald_DH_N"/>
</dbReference>
<name>A0A9D1K2J6_9BACT</name>
<protein>
    <submittedName>
        <fullName evidence="6">Aldehyde dehydrogenase family protein</fullName>
    </submittedName>
</protein>
<accession>A0A9D1K2J6</accession>
<dbReference type="Gene3D" id="3.40.605.10">
    <property type="entry name" value="Aldehyde Dehydrogenase, Chain A, domain 1"/>
    <property type="match status" value="1"/>
</dbReference>
<dbReference type="InterPro" id="IPR016160">
    <property type="entry name" value="Ald_DH_CS_CYS"/>
</dbReference>
<feature type="domain" description="Aldehyde dehydrogenase" evidence="5">
    <location>
        <begin position="2"/>
        <end position="322"/>
    </location>
</feature>
<evidence type="ECO:0000313" key="7">
    <source>
        <dbReference type="Proteomes" id="UP000824139"/>
    </source>
</evidence>
<dbReference type="InterPro" id="IPR012394">
    <property type="entry name" value="Aldehyde_DH_NAD(P)"/>
</dbReference>
<evidence type="ECO:0000259" key="5">
    <source>
        <dbReference type="Pfam" id="PF00171"/>
    </source>
</evidence>
<keyword evidence="2 4" id="KW-0560">Oxidoreductase</keyword>
<feature type="active site" evidence="3">
    <location>
        <position position="102"/>
    </location>
</feature>
<dbReference type="PROSITE" id="PS00070">
    <property type="entry name" value="ALDEHYDE_DEHYDR_CYS"/>
    <property type="match status" value="1"/>
</dbReference>
<dbReference type="Gene3D" id="3.40.309.10">
    <property type="entry name" value="Aldehyde Dehydrogenase, Chain A, domain 2"/>
    <property type="match status" value="1"/>
</dbReference>
<dbReference type="EMBL" id="DVJO01000002">
    <property type="protein sequence ID" value="HIS81985.1"/>
    <property type="molecule type" value="Genomic_DNA"/>
</dbReference>
<organism evidence="6 7">
    <name type="scientific">Candidatus Scatenecus faecavium</name>
    <dbReference type="NCBI Taxonomy" id="2840915"/>
    <lineage>
        <taxon>Bacteria</taxon>
        <taxon>Candidatus Scatenecus</taxon>
    </lineage>
</organism>
<dbReference type="InterPro" id="IPR016161">
    <property type="entry name" value="Ald_DH/histidinol_DH"/>
</dbReference>
<reference evidence="6" key="1">
    <citation type="submission" date="2020-10" db="EMBL/GenBank/DDBJ databases">
        <authorList>
            <person name="Gilroy R."/>
        </authorList>
    </citation>
    <scope>NUCLEOTIDE SEQUENCE</scope>
    <source>
        <strain evidence="6">CHK152-2994</strain>
    </source>
</reference>
<sequence>LIIVPFNYPVQLALVPLAGAIAAGNCAVLRYSKRTPETSKILHRMISEIFNPNYIKSFLPEGISSEEILKGDFDYIFFTGSSGTGREVAKAAAERLIPYTLELGGKSPVIVDSTADLETAARRIVWGKFMNAGQTCIAPDYLMAHFSIKEQLIDEIIKTIRKFYGVNVQESPDYGRIVDENAFYRLREILQKENAKIIHGGQTDECGLYIEPTLIKEDYFDAPSMQEEIFGPILPIFEWSDINDVFNNIRIRPKPLAFYVFSKDKEFAKMVMKSFAFGGGAVNDTINHTASVFLPFGGVGHSGIGKYHGKYTFDTFTHLKSILIRKNSPFADKIFPPYDQEKMDLINKF</sequence>
<evidence type="ECO:0000256" key="3">
    <source>
        <dbReference type="PROSITE-ProRule" id="PRU10007"/>
    </source>
</evidence>
<reference evidence="6" key="2">
    <citation type="journal article" date="2021" name="PeerJ">
        <title>Extensive microbial diversity within the chicken gut microbiome revealed by metagenomics and culture.</title>
        <authorList>
            <person name="Gilroy R."/>
            <person name="Ravi A."/>
            <person name="Getino M."/>
            <person name="Pursley I."/>
            <person name="Horton D.L."/>
            <person name="Alikhan N.F."/>
            <person name="Baker D."/>
            <person name="Gharbi K."/>
            <person name="Hall N."/>
            <person name="Watson M."/>
            <person name="Adriaenssens E.M."/>
            <person name="Foster-Nyarko E."/>
            <person name="Jarju S."/>
            <person name="Secka A."/>
            <person name="Antonio M."/>
            <person name="Oren A."/>
            <person name="Chaudhuri R.R."/>
            <person name="La Ragione R."/>
            <person name="Hildebrand F."/>
            <person name="Pallen M.J."/>
        </authorList>
    </citation>
    <scope>NUCLEOTIDE SEQUENCE</scope>
    <source>
        <strain evidence="6">CHK152-2994</strain>
    </source>
</reference>
<dbReference type="GO" id="GO:0004029">
    <property type="term" value="F:aldehyde dehydrogenase (NAD+) activity"/>
    <property type="evidence" value="ECO:0007669"/>
    <property type="project" value="TreeGrafter"/>
</dbReference>
<evidence type="ECO:0000256" key="2">
    <source>
        <dbReference type="ARBA" id="ARBA00023002"/>
    </source>
</evidence>
<dbReference type="GO" id="GO:0006081">
    <property type="term" value="P:aldehyde metabolic process"/>
    <property type="evidence" value="ECO:0007669"/>
    <property type="project" value="InterPro"/>
</dbReference>
<dbReference type="GO" id="GO:0005737">
    <property type="term" value="C:cytoplasm"/>
    <property type="evidence" value="ECO:0007669"/>
    <property type="project" value="TreeGrafter"/>
</dbReference>
<dbReference type="SUPFAM" id="SSF53720">
    <property type="entry name" value="ALDH-like"/>
    <property type="match status" value="1"/>
</dbReference>
<feature type="non-terminal residue" evidence="6">
    <location>
        <position position="1"/>
    </location>
</feature>
<gene>
    <name evidence="6" type="ORF">IAD41_00030</name>
</gene>
<dbReference type="PANTHER" id="PTHR43570:SF16">
    <property type="entry name" value="ALDEHYDE DEHYDROGENASE TYPE III, ISOFORM Q"/>
    <property type="match status" value="1"/>
</dbReference>
<dbReference type="PROSITE" id="PS00687">
    <property type="entry name" value="ALDEHYDE_DEHYDR_GLU"/>
    <property type="match status" value="1"/>
</dbReference>
<evidence type="ECO:0000313" key="6">
    <source>
        <dbReference type="EMBL" id="HIS81985.1"/>
    </source>
</evidence>